<dbReference type="Proteomes" id="UP001207736">
    <property type="component" value="Unassembled WGS sequence"/>
</dbReference>
<dbReference type="AlphaFoldDB" id="A0AAV5AXV3"/>
<dbReference type="EMBL" id="BQKA01000010">
    <property type="protein sequence ID" value="GJM49567.1"/>
    <property type="molecule type" value="Genomic_DNA"/>
</dbReference>
<sequence length="768" mass="87538">MKKLKKADDIENFLAMDNSNMPSYVDISLDKNDGHKQAPIYAKMSMSYDFNHKAFHANMEAYINVAGGIIKGTGTRGFAGRAVIHIDPQDWYIHIGTSREMMGLQVGFGNLSLKAQSYFMVGTKIYETPQPPAKVSEILGLKPNDLGYMQSLNQLKEGKGFAFGAHLNFDTGDINAGFIYARFVAGLGADMMLKNYQNARCKNRSDELGINGWYANGQTYVYLQGEEGIKVRLFFVRKNILILKAGVAAILQDSGPNPFWARGYLGGYYNVLGGLIKGRFRLKMEFGEQCELAQDQVLGGMKIISDVSPSDKSNNIDVFISPQVSFNLEIDKPIVIPEDDGDHTYIVNLEKLEMTDSKENVIEGKLQFGNSTDIANFIPTETLSSTTQYKIIAQVSFKELKGNSYQTVMVDGKKAVETEERTFTTGVAPEYIPNKNIQYAYLVLDQKNYFKDETKNAFIQLKQGQDYFFESNNWDIELQLTDNTGNKLVTKPHYDPAKNILTYTMPKLNNETKYTLSIVSQRKNKTNKPTKATTTKTSKEPESGYDNLEGETSTTIRNTKAQASVKEGDFERLTYNFRTSKYKSLKQKMNTFKTERKLWLKISSDVVTLFNNMNTDESFEIIELLGTEYTDNKPLLYTEALLDDSYDAVFKKYLYTNPQIISVLKRDNMPNQNIGFPPKEAISVINSYTENVQNNSQNLLVKRAFPYRYDVFIYYRNDWTSLSRYIANQYVSSNLNPTWEVEFMQRNFPIIPEKKYKAVLKYKLPMEK</sequence>
<name>A0AAV5AXV3_9FLAO</name>
<comment type="caution">
    <text evidence="2">The sequence shown here is derived from an EMBL/GenBank/DDBJ whole genome shotgun (WGS) entry which is preliminary data.</text>
</comment>
<keyword evidence="5" id="KW-1185">Reference proteome</keyword>
<evidence type="ECO:0008006" key="6">
    <source>
        <dbReference type="Google" id="ProtNLM"/>
    </source>
</evidence>
<dbReference type="Proteomes" id="UP001208692">
    <property type="component" value="Unassembled WGS sequence"/>
</dbReference>
<dbReference type="EMBL" id="BQKB01000003">
    <property type="protein sequence ID" value="GJM51724.1"/>
    <property type="molecule type" value="Genomic_DNA"/>
</dbReference>
<organism evidence="2 4">
    <name type="scientific">Capnocytophaga catalasegens</name>
    <dbReference type="NCBI Taxonomy" id="1004260"/>
    <lineage>
        <taxon>Bacteria</taxon>
        <taxon>Pseudomonadati</taxon>
        <taxon>Bacteroidota</taxon>
        <taxon>Flavobacteriia</taxon>
        <taxon>Flavobacteriales</taxon>
        <taxon>Flavobacteriaceae</taxon>
        <taxon>Capnocytophaga</taxon>
    </lineage>
</organism>
<proteinExistence type="predicted"/>
<evidence type="ECO:0000313" key="5">
    <source>
        <dbReference type="Proteomes" id="UP001208692"/>
    </source>
</evidence>
<gene>
    <name evidence="2" type="ORF">RCZ15_05420</name>
    <name evidence="3" type="ORF">RCZ16_00420</name>
</gene>
<accession>A0AAV5AXV3</accession>
<dbReference type="RefSeq" id="WP_264846696.1">
    <property type="nucleotide sequence ID" value="NZ_BPMA01000027.1"/>
</dbReference>
<feature type="region of interest" description="Disordered" evidence="1">
    <location>
        <begin position="521"/>
        <end position="553"/>
    </location>
</feature>
<evidence type="ECO:0000313" key="2">
    <source>
        <dbReference type="EMBL" id="GJM49567.1"/>
    </source>
</evidence>
<evidence type="ECO:0000256" key="1">
    <source>
        <dbReference type="SAM" id="MobiDB-lite"/>
    </source>
</evidence>
<evidence type="ECO:0000313" key="3">
    <source>
        <dbReference type="EMBL" id="GJM51724.1"/>
    </source>
</evidence>
<reference evidence="2 5" key="1">
    <citation type="submission" date="2021-11" db="EMBL/GenBank/DDBJ databases">
        <title>Draft genome sequence of Capnocytophaga sp. strain KC07075 isolated from cat oral cavity.</title>
        <authorList>
            <person name="Suzuki M."/>
            <person name="Imaoka K."/>
            <person name="Kimura M."/>
            <person name="Morikawa S."/>
            <person name="Maeda K."/>
        </authorList>
    </citation>
    <scope>NUCLEOTIDE SEQUENCE</scope>
    <source>
        <strain evidence="2">KC07075</strain>
        <strain evidence="3 5">KC07079</strain>
    </source>
</reference>
<protein>
    <recommendedName>
        <fullName evidence="6">SbsA Ig-like domain-containing protein</fullName>
    </recommendedName>
</protein>
<evidence type="ECO:0000313" key="4">
    <source>
        <dbReference type="Proteomes" id="UP001207736"/>
    </source>
</evidence>